<dbReference type="SUPFAM" id="SSF52743">
    <property type="entry name" value="Subtilisin-like"/>
    <property type="match status" value="1"/>
</dbReference>
<evidence type="ECO:0000256" key="4">
    <source>
        <dbReference type="ARBA" id="ARBA00022825"/>
    </source>
</evidence>
<dbReference type="InterPro" id="IPR000209">
    <property type="entry name" value="Peptidase_S8/S53_dom"/>
</dbReference>
<keyword evidence="2 5" id="KW-0645">Protease</keyword>
<reference evidence="9" key="1">
    <citation type="submission" date="2022-04" db="EMBL/GenBank/DDBJ databases">
        <title>Mucilaginibacter sp. RS28 isolated from freshwater.</title>
        <authorList>
            <person name="Ko S.-R."/>
        </authorList>
    </citation>
    <scope>NUCLEOTIDE SEQUENCE</scope>
    <source>
        <strain evidence="9">RS28</strain>
    </source>
</reference>
<evidence type="ECO:0000256" key="5">
    <source>
        <dbReference type="PROSITE-ProRule" id="PRU01240"/>
    </source>
</evidence>
<dbReference type="GO" id="GO:0004252">
    <property type="term" value="F:serine-type endopeptidase activity"/>
    <property type="evidence" value="ECO:0007669"/>
    <property type="project" value="UniProtKB-UniRule"/>
</dbReference>
<dbReference type="InterPro" id="IPR036852">
    <property type="entry name" value="Peptidase_S8/S53_dom_sf"/>
</dbReference>
<dbReference type="PANTHER" id="PTHR43806:SF11">
    <property type="entry name" value="CEREVISIN-RELATED"/>
    <property type="match status" value="1"/>
</dbReference>
<organism evidence="9 10">
    <name type="scientific">Mucilaginibacter straminoryzae</name>
    <dbReference type="NCBI Taxonomy" id="2932774"/>
    <lineage>
        <taxon>Bacteria</taxon>
        <taxon>Pseudomonadati</taxon>
        <taxon>Bacteroidota</taxon>
        <taxon>Sphingobacteriia</taxon>
        <taxon>Sphingobacteriales</taxon>
        <taxon>Sphingobacteriaceae</taxon>
        <taxon>Mucilaginibacter</taxon>
    </lineage>
</organism>
<sequence>MIFLFNTASAQKPLVSEARKAELQSLSKQYDKLYQADKSQFSSLAKRHNWQLKRKRKDGGVVALHRINSLGFPMFIRTDNNTTAAATTRTNLVQPGGSLNLNLSGSSTTLNNKLAIWDGGAVLANHQEFAGKTVTLKNNVAADPHSTHVAGTMIAKGVYAPAKGMAPGANTLLSYDFNNDVTEMTTAASGLLLSNHSYGEIAGWDYDDTNSRWQWYGLPGDTVDYNFGFYDQQAQAWDKIAYTAPYYLIVESSGNSRAYSGPEVGQDYWGYKSRTDQTFVDKGARPANISSNNGYDIISDYANAKNILTVGAVNPLPFGPSRRSDISIAFFSSWGPTDDGRIKPDICGMGVNVLSTGSTSTTSYITLSGTSMAAPNVTGSLYLLQEYYSKLNSGAFMKSATLKGLACATAFDAGNIGPDYIYGWGLLDMQKATQAITDNGTKSLIKENTLAQGQTQTFKVVASGNGPLISTICWTDPQGTPSADGVINDRNPKLVNDLDIRVSDGTNTLMPWVLNPDKPGLAATNGDNIRDNIEQVYIEGAVPGKTYTITVTHKKTLSASQDYSLIVTGAGGNAYCASAPLSSADSRINNFTLSNINNTPGPGCTTYSDYTSQTIQLEPGKSYPLSLTLGTCGNNFDKIAKVFADWNGDGDFDDAGELIATSGAIAATGSYNANITVPAGVTIGNYTLLRVVLSETNDATTILPCGTYAKGETQDYRVLFVQPAIDAGITAVNGSTAAGACAGKTSLTVSIRNYGTSALTSVPLTLTVTDAANNVTTFNETFTGNIAAGAQADYTLTNTVITAPGGSYTITAIANVAGDLVTTNNQASSTLVVGALPAATNLTAYYCSDTQSYQLSGNGNGGQLLWYQNQGDKLPVAVGSPASTTTAPVNNTYYAGINDFSGKVGPSAKTAFTGGGYNQFTPSVKVYTAIPVVLQSAKLYIGNAGKITFSASDSTGQIVSAVTINATLTRSTAVAGAAADDAADQGKVFDLNLVLPHAGNYTIDISFDDNATIYRSNAGVTGYPFSIGNIFKITDNTASPNSTSYYYYFYDLQVVSYGCASATRQAVTISKPTITRNGNVLTSSATSGNQWYYNGAPITGETGQTLSPKQSGNYQVGVAQSTSCLVLSDNFSFALTALHPDNSTDIGLTIFPVPAKNDLTVIFTAKEQATVTMAFINPAGQTLYKETGTASAGPYSKVVNTSALPPGSYVLKLTLGDKVYAKRMIIVR</sequence>
<dbReference type="Gene3D" id="2.60.40.10">
    <property type="entry name" value="Immunoglobulins"/>
    <property type="match status" value="1"/>
</dbReference>
<dbReference type="Gene3D" id="2.60.120.380">
    <property type="match status" value="1"/>
</dbReference>
<evidence type="ECO:0000313" key="10">
    <source>
        <dbReference type="Proteomes" id="UP001139450"/>
    </source>
</evidence>
<name>A0A9X2B9E2_9SPHI</name>
<dbReference type="EMBL" id="JALJEJ010000004">
    <property type="protein sequence ID" value="MCJ8210376.1"/>
    <property type="molecule type" value="Genomic_DNA"/>
</dbReference>
<dbReference type="InterPro" id="IPR008979">
    <property type="entry name" value="Galactose-bd-like_sf"/>
</dbReference>
<evidence type="ECO:0000256" key="3">
    <source>
        <dbReference type="ARBA" id="ARBA00022801"/>
    </source>
</evidence>
<dbReference type="Pfam" id="PF18962">
    <property type="entry name" value="Por_Secre_tail"/>
    <property type="match status" value="1"/>
</dbReference>
<dbReference type="SUPFAM" id="SSF49785">
    <property type="entry name" value="Galactose-binding domain-like"/>
    <property type="match status" value="1"/>
</dbReference>
<comment type="similarity">
    <text evidence="1 5">Belongs to the peptidase S8 family.</text>
</comment>
<dbReference type="Pfam" id="PF20009">
    <property type="entry name" value="GEVED"/>
    <property type="match status" value="1"/>
</dbReference>
<feature type="domain" description="Peptidase S8/S53" evidence="6">
    <location>
        <begin position="132"/>
        <end position="425"/>
    </location>
</feature>
<feature type="active site" description="Charge relay system" evidence="5">
    <location>
        <position position="145"/>
    </location>
</feature>
<dbReference type="NCBIfam" id="TIGR04183">
    <property type="entry name" value="Por_Secre_tail"/>
    <property type="match status" value="1"/>
</dbReference>
<dbReference type="GO" id="GO:0006508">
    <property type="term" value="P:proteolysis"/>
    <property type="evidence" value="ECO:0007669"/>
    <property type="project" value="UniProtKB-KW"/>
</dbReference>
<dbReference type="InterPro" id="IPR050131">
    <property type="entry name" value="Peptidase_S8_subtilisin-like"/>
</dbReference>
<keyword evidence="10" id="KW-1185">Reference proteome</keyword>
<dbReference type="InterPro" id="IPR045474">
    <property type="entry name" value="GEVED"/>
</dbReference>
<keyword evidence="4 5" id="KW-0720">Serine protease</keyword>
<dbReference type="PANTHER" id="PTHR43806">
    <property type="entry name" value="PEPTIDASE S8"/>
    <property type="match status" value="1"/>
</dbReference>
<feature type="active site" description="Charge relay system" evidence="5">
    <location>
        <position position="118"/>
    </location>
</feature>
<comment type="caution">
    <text evidence="9">The sequence shown here is derived from an EMBL/GenBank/DDBJ whole genome shotgun (WGS) entry which is preliminary data.</text>
</comment>
<evidence type="ECO:0000256" key="2">
    <source>
        <dbReference type="ARBA" id="ARBA00022670"/>
    </source>
</evidence>
<dbReference type="GO" id="GO:0005615">
    <property type="term" value="C:extracellular space"/>
    <property type="evidence" value="ECO:0007669"/>
    <property type="project" value="TreeGrafter"/>
</dbReference>
<evidence type="ECO:0000259" key="8">
    <source>
        <dbReference type="Pfam" id="PF20009"/>
    </source>
</evidence>
<feature type="domain" description="Secretion system C-terminal sorting" evidence="7">
    <location>
        <begin position="1150"/>
        <end position="1226"/>
    </location>
</feature>
<feature type="domain" description="GEVED" evidence="8">
    <location>
        <begin position="641"/>
        <end position="718"/>
    </location>
</feature>
<accession>A0A9X2B9E2</accession>
<evidence type="ECO:0000259" key="6">
    <source>
        <dbReference type="Pfam" id="PF00082"/>
    </source>
</evidence>
<dbReference type="InterPro" id="IPR023828">
    <property type="entry name" value="Peptidase_S8_Ser-AS"/>
</dbReference>
<dbReference type="RefSeq" id="WP_245130212.1">
    <property type="nucleotide sequence ID" value="NZ_JALJEJ010000004.1"/>
</dbReference>
<dbReference type="Pfam" id="PF00082">
    <property type="entry name" value="Peptidase_S8"/>
    <property type="match status" value="1"/>
</dbReference>
<evidence type="ECO:0000313" key="9">
    <source>
        <dbReference type="EMBL" id="MCJ8210376.1"/>
    </source>
</evidence>
<feature type="active site" description="Charge relay system" evidence="5">
    <location>
        <position position="371"/>
    </location>
</feature>
<dbReference type="Proteomes" id="UP001139450">
    <property type="component" value="Unassembled WGS sequence"/>
</dbReference>
<protein>
    <submittedName>
        <fullName evidence="9">S8 family serine peptidase</fullName>
    </submittedName>
</protein>
<dbReference type="PROSITE" id="PS51892">
    <property type="entry name" value="SUBTILASE"/>
    <property type="match status" value="1"/>
</dbReference>
<proteinExistence type="inferred from homology"/>
<dbReference type="Gene3D" id="3.40.50.200">
    <property type="entry name" value="Peptidase S8/S53 domain"/>
    <property type="match status" value="1"/>
</dbReference>
<evidence type="ECO:0000256" key="1">
    <source>
        <dbReference type="ARBA" id="ARBA00011073"/>
    </source>
</evidence>
<evidence type="ECO:0000259" key="7">
    <source>
        <dbReference type="Pfam" id="PF18962"/>
    </source>
</evidence>
<keyword evidence="3 5" id="KW-0378">Hydrolase</keyword>
<dbReference type="InterPro" id="IPR013783">
    <property type="entry name" value="Ig-like_fold"/>
</dbReference>
<dbReference type="AlphaFoldDB" id="A0A9X2B9E2"/>
<dbReference type="InterPro" id="IPR026444">
    <property type="entry name" value="Secre_tail"/>
</dbReference>
<dbReference type="PROSITE" id="PS00138">
    <property type="entry name" value="SUBTILASE_SER"/>
    <property type="match status" value="1"/>
</dbReference>
<gene>
    <name evidence="9" type="ORF">MUY27_11710</name>
</gene>